<protein>
    <submittedName>
        <fullName evidence="2">Uncharacterized protein</fullName>
    </submittedName>
</protein>
<dbReference type="AlphaFoldDB" id="D3VHV0"/>
<feature type="region of interest" description="Disordered" evidence="1">
    <location>
        <begin position="64"/>
        <end position="88"/>
    </location>
</feature>
<proteinExistence type="predicted"/>
<evidence type="ECO:0000313" key="2">
    <source>
        <dbReference type="EMBL" id="CBJ88439.1"/>
    </source>
</evidence>
<dbReference type="Proteomes" id="UP000008075">
    <property type="component" value="Chromosome"/>
</dbReference>
<reference evidence="2 3" key="1">
    <citation type="journal article" date="2011" name="PLoS ONE">
        <title>The entomopathogenic bacterial endosymbionts xenorhabdus and photorhabdus: convergent lifestyles from divergent genomes.</title>
        <authorList>
            <person name="Chaston J.M."/>
            <person name="Suen G."/>
            <person name="Tucker S.L."/>
            <person name="Andersen A.W."/>
            <person name="Bhasin A."/>
            <person name="Bode E."/>
            <person name="Bode H.B."/>
            <person name="Brachmann A.O."/>
            <person name="Cowles C.E."/>
            <person name="Cowles K.N."/>
            <person name="Darby C."/>
            <person name="de Leon L."/>
            <person name="Drace K."/>
            <person name="Du Z."/>
            <person name="Givaudan A."/>
            <person name="Herbert Tran E.E."/>
            <person name="Jewell K.A."/>
            <person name="Knack J.J."/>
            <person name="Krasomil-Osterfeld K.C."/>
            <person name="Kukor R."/>
            <person name="Lanois A."/>
            <person name="Latreille P."/>
            <person name="Leimgruber N.K."/>
            <person name="Lipke C.M."/>
            <person name="Liu R."/>
            <person name="Lu X."/>
            <person name="Martens E.C."/>
            <person name="Marri P.R."/>
            <person name="Medigue C."/>
            <person name="Menard M.L."/>
            <person name="Miller N.M."/>
            <person name="Morales-Soto N."/>
            <person name="Norton S."/>
            <person name="Ogier J.C."/>
            <person name="Orchard S.S."/>
            <person name="Park D."/>
            <person name="Park Y."/>
            <person name="Qurollo B.A."/>
            <person name="Sugar D.R."/>
            <person name="Richards G.R."/>
            <person name="Rouy Z."/>
            <person name="Slominski B."/>
            <person name="Slominski K."/>
            <person name="Snyder H."/>
            <person name="Tjaden B.C."/>
            <person name="van der Hoeven R."/>
            <person name="Welch R.D."/>
            <person name="Wheeler C."/>
            <person name="Xiang B."/>
            <person name="Barbazuk B."/>
            <person name="Gaudriault S."/>
            <person name="Goodner B."/>
            <person name="Slater S.C."/>
            <person name="Forst S."/>
            <person name="Goldman B.S."/>
            <person name="Goodrich-Blair H."/>
        </authorList>
    </citation>
    <scope>NUCLEOTIDE SEQUENCE [LARGE SCALE GENOMIC DNA]</scope>
    <source>
        <strain evidence="3">ATCC 19061 / DSM 3370 / CCUG 14189 / LMG 1036 / NCIMB 9965 / AN6</strain>
    </source>
</reference>
<name>D3VHV0_XENNA</name>
<evidence type="ECO:0000256" key="1">
    <source>
        <dbReference type="SAM" id="MobiDB-lite"/>
    </source>
</evidence>
<evidence type="ECO:0000313" key="3">
    <source>
        <dbReference type="Proteomes" id="UP000008075"/>
    </source>
</evidence>
<dbReference type="HOGENOM" id="CLU_2003026_0_0_6"/>
<organism evidence="2 3">
    <name type="scientific">Xenorhabdus nematophila (strain ATCC 19061 / DSM 3370 / CCUG 14189 / LMG 1036 / NCIMB 9965 / AN6)</name>
    <dbReference type="NCBI Taxonomy" id="406817"/>
    <lineage>
        <taxon>Bacteria</taxon>
        <taxon>Pseudomonadati</taxon>
        <taxon>Pseudomonadota</taxon>
        <taxon>Gammaproteobacteria</taxon>
        <taxon>Enterobacterales</taxon>
        <taxon>Morganellaceae</taxon>
        <taxon>Xenorhabdus</taxon>
    </lineage>
</organism>
<dbReference type="STRING" id="406817.XNC1_0357"/>
<sequence>MEMLLWKRSPCNEKFVSKLVRLGGFHDNWFKKCSFKNKIKKNYCQRRKTPYNAPPLTDAELRHAAEDSRRDSENKRLTPEAKSVRYAASQPGRRFPVAPLFNKLIRQSVWALTRHYRTPKGAKD</sequence>
<accession>D3VHV0</accession>
<keyword evidence="3" id="KW-1185">Reference proteome</keyword>
<feature type="compositionally biased region" description="Basic and acidic residues" evidence="1">
    <location>
        <begin position="64"/>
        <end position="83"/>
    </location>
</feature>
<gene>
    <name evidence="2" type="ordered locus">XNC1_0357</name>
</gene>
<dbReference type="EMBL" id="FN667742">
    <property type="protein sequence ID" value="CBJ88439.1"/>
    <property type="molecule type" value="Genomic_DNA"/>
</dbReference>
<dbReference type="KEGG" id="xne:XNC1_0357"/>